<evidence type="ECO:0000313" key="1">
    <source>
        <dbReference type="EMBL" id="PZC78027.1"/>
    </source>
</evidence>
<gene>
    <name evidence="1" type="primary">HaOG202699</name>
    <name evidence="1" type="ORF">B5X24_HaOG202699</name>
</gene>
<keyword evidence="2" id="KW-1185">Reference proteome</keyword>
<protein>
    <submittedName>
        <fullName evidence="1">Uncharacterized protein</fullName>
    </submittedName>
</protein>
<dbReference type="Proteomes" id="UP000249218">
    <property type="component" value="Unassembled WGS sequence"/>
</dbReference>
<organism evidence="1 2">
    <name type="scientific">Helicoverpa armigera</name>
    <name type="common">Cotton bollworm</name>
    <name type="synonym">Heliothis armigera</name>
    <dbReference type="NCBI Taxonomy" id="29058"/>
    <lineage>
        <taxon>Eukaryota</taxon>
        <taxon>Metazoa</taxon>
        <taxon>Ecdysozoa</taxon>
        <taxon>Arthropoda</taxon>
        <taxon>Hexapoda</taxon>
        <taxon>Insecta</taxon>
        <taxon>Pterygota</taxon>
        <taxon>Neoptera</taxon>
        <taxon>Endopterygota</taxon>
        <taxon>Lepidoptera</taxon>
        <taxon>Glossata</taxon>
        <taxon>Ditrysia</taxon>
        <taxon>Noctuoidea</taxon>
        <taxon>Noctuidae</taxon>
        <taxon>Heliothinae</taxon>
        <taxon>Helicoverpa</taxon>
    </lineage>
</organism>
<evidence type="ECO:0000313" key="2">
    <source>
        <dbReference type="Proteomes" id="UP000249218"/>
    </source>
</evidence>
<dbReference type="AlphaFoldDB" id="A0A2W1BXR6"/>
<dbReference type="EMBL" id="KZ149914">
    <property type="protein sequence ID" value="PZC78027.1"/>
    <property type="molecule type" value="Genomic_DNA"/>
</dbReference>
<proteinExistence type="predicted"/>
<reference evidence="1 2" key="1">
    <citation type="journal article" date="2017" name="BMC Biol.">
        <title>Genomic innovations, transcriptional plasticity and gene loss underlying the evolution and divergence of two highly polyphagous and invasive Helicoverpa pest species.</title>
        <authorList>
            <person name="Pearce S.L."/>
            <person name="Clarke D.F."/>
            <person name="East P.D."/>
            <person name="Elfekih S."/>
            <person name="Gordon K.H."/>
            <person name="Jermiin L.S."/>
            <person name="McGaughran A."/>
            <person name="Oakeshott J.G."/>
            <person name="Papanikolaou A."/>
            <person name="Perera O.P."/>
            <person name="Rane R.V."/>
            <person name="Richards S."/>
            <person name="Tay W.T."/>
            <person name="Walsh T.K."/>
            <person name="Anderson A."/>
            <person name="Anderson C.J."/>
            <person name="Asgari S."/>
            <person name="Board P.G."/>
            <person name="Bretschneider A."/>
            <person name="Campbell P.M."/>
            <person name="Chertemps T."/>
            <person name="Christeller J.T."/>
            <person name="Coppin C.W."/>
            <person name="Downes S.J."/>
            <person name="Duan G."/>
            <person name="Farnsworth C.A."/>
            <person name="Good R.T."/>
            <person name="Han L.B."/>
            <person name="Han Y.C."/>
            <person name="Hatje K."/>
            <person name="Horne I."/>
            <person name="Huang Y.P."/>
            <person name="Hughes D.S."/>
            <person name="Jacquin-Joly E."/>
            <person name="James W."/>
            <person name="Jhangiani S."/>
            <person name="Kollmar M."/>
            <person name="Kuwar S.S."/>
            <person name="Li S."/>
            <person name="Liu N.Y."/>
            <person name="Maibeche M.T."/>
            <person name="Miller J.R."/>
            <person name="Montagne N."/>
            <person name="Perry T."/>
            <person name="Qu J."/>
            <person name="Song S.V."/>
            <person name="Sutton G.G."/>
            <person name="Vogel H."/>
            <person name="Walenz B.P."/>
            <person name="Xu W."/>
            <person name="Zhang H.J."/>
            <person name="Zou Z."/>
            <person name="Batterham P."/>
            <person name="Edwards O.R."/>
            <person name="Feyereisen R."/>
            <person name="Gibbs R.A."/>
            <person name="Heckel D.G."/>
            <person name="McGrath A."/>
            <person name="Robin C."/>
            <person name="Scherer S.E."/>
            <person name="Worley K.C."/>
            <person name="Wu Y.D."/>
        </authorList>
    </citation>
    <scope>NUCLEOTIDE SEQUENCE [LARGE SCALE GENOMIC DNA]</scope>
    <source>
        <strain evidence="1">Harm_GR_Male_#8</strain>
        <tissue evidence="1">Whole organism</tissue>
    </source>
</reference>
<name>A0A2W1BXR6_HELAM</name>
<sequence>MSFLELDASKIRSNHAANPHLVLQRDVECHGRIVSSVVRLCGGGDAARALERRWHLLYLRAIEWQCHLEACLARIDNQVNILCLLMYLLRT</sequence>
<dbReference type="OrthoDB" id="10041151at2759"/>
<accession>A0A2W1BXR6</accession>